<dbReference type="AlphaFoldDB" id="A0A853EV47"/>
<dbReference type="EMBL" id="JACBYE010000030">
    <property type="protein sequence ID" value="NYS94310.1"/>
    <property type="molecule type" value="Genomic_DNA"/>
</dbReference>
<evidence type="ECO:0000313" key="2">
    <source>
        <dbReference type="EMBL" id="NYS94310.1"/>
    </source>
</evidence>
<evidence type="ECO:0008006" key="4">
    <source>
        <dbReference type="Google" id="ProtNLM"/>
    </source>
</evidence>
<feature type="chain" id="PRO_5039081917" description="Lipoprotein" evidence="1">
    <location>
        <begin position="26"/>
        <end position="162"/>
    </location>
</feature>
<sequence>MIRQTKKSRAALAAGVVGLGLVLSACSPVTTDKPYAASDGVRAVAGTMTVENLMLVTEGEGEPGRLLGGATNSSAEPGELLLATADGTASLGVPIDGRDTVNFFADGTATFFEAVPVAPGSNLPMTITDPSGVMTSVAVPVLDGTLPEYRDVISSIPSPQMP</sequence>
<evidence type="ECO:0000313" key="3">
    <source>
        <dbReference type="Proteomes" id="UP000561011"/>
    </source>
</evidence>
<keyword evidence="3" id="KW-1185">Reference proteome</keyword>
<keyword evidence="1" id="KW-0732">Signal</keyword>
<proteinExistence type="predicted"/>
<reference evidence="2 3" key="1">
    <citation type="submission" date="2020-07" db="EMBL/GenBank/DDBJ databases">
        <title>MOT database genomes.</title>
        <authorList>
            <person name="Joseph S."/>
            <person name="Aduse-Opoku J."/>
            <person name="Hashim A."/>
            <person name="Wade W."/>
            <person name="Curtis M."/>
        </authorList>
    </citation>
    <scope>NUCLEOTIDE SEQUENCE [LARGE SCALE GENOMIC DNA]</scope>
    <source>
        <strain evidence="2 3">DSM 100099</strain>
    </source>
</reference>
<organism evidence="2 3">
    <name type="scientific">Sanguibacter inulinus</name>
    <dbReference type="NCBI Taxonomy" id="60922"/>
    <lineage>
        <taxon>Bacteria</taxon>
        <taxon>Bacillati</taxon>
        <taxon>Actinomycetota</taxon>
        <taxon>Actinomycetes</taxon>
        <taxon>Micrococcales</taxon>
        <taxon>Sanguibacteraceae</taxon>
        <taxon>Sanguibacter</taxon>
    </lineage>
</organism>
<protein>
    <recommendedName>
        <fullName evidence="4">Lipoprotein</fullName>
    </recommendedName>
</protein>
<dbReference type="PROSITE" id="PS51257">
    <property type="entry name" value="PROKAR_LIPOPROTEIN"/>
    <property type="match status" value="1"/>
</dbReference>
<dbReference type="RefSeq" id="WP_056128105.1">
    <property type="nucleotide sequence ID" value="NZ_JACBYE010000030.1"/>
</dbReference>
<dbReference type="Proteomes" id="UP000561011">
    <property type="component" value="Unassembled WGS sequence"/>
</dbReference>
<gene>
    <name evidence="2" type="ORF">HZZ10_12375</name>
</gene>
<evidence type="ECO:0000256" key="1">
    <source>
        <dbReference type="SAM" id="SignalP"/>
    </source>
</evidence>
<name>A0A853EV47_9MICO</name>
<feature type="signal peptide" evidence="1">
    <location>
        <begin position="1"/>
        <end position="25"/>
    </location>
</feature>
<accession>A0A853EV47</accession>
<comment type="caution">
    <text evidence="2">The sequence shown here is derived from an EMBL/GenBank/DDBJ whole genome shotgun (WGS) entry which is preliminary data.</text>
</comment>